<dbReference type="InterPro" id="IPR036165">
    <property type="entry name" value="YefM-like_sf"/>
</dbReference>
<accession>A0ABS0XR29</accession>
<protein>
    <recommendedName>
        <fullName evidence="4">Type II toxin-antitoxin system prevent-host-death family antitoxin</fullName>
    </recommendedName>
</protein>
<evidence type="ECO:0000256" key="1">
    <source>
        <dbReference type="ARBA" id="ARBA00009981"/>
    </source>
</evidence>
<evidence type="ECO:0008006" key="4">
    <source>
        <dbReference type="Google" id="ProtNLM"/>
    </source>
</evidence>
<evidence type="ECO:0000313" key="3">
    <source>
        <dbReference type="Proteomes" id="UP000640426"/>
    </source>
</evidence>
<comment type="caution">
    <text evidence="2">The sequence shown here is derived from an EMBL/GenBank/DDBJ whole genome shotgun (WGS) entry which is preliminary data.</text>
</comment>
<sequence>MDAYNLSDADGRLTELVDRVRQGESVDILQEGRIVARLTAAAPVAGDAVRQRRELLKKIRVVAEALPLDPIDTVADMRKQARY</sequence>
<evidence type="ECO:0000313" key="2">
    <source>
        <dbReference type="EMBL" id="MBJ6122502.1"/>
    </source>
</evidence>
<dbReference type="Proteomes" id="UP000640426">
    <property type="component" value="Unassembled WGS sequence"/>
</dbReference>
<dbReference type="RefSeq" id="WP_199038188.1">
    <property type="nucleotide sequence ID" value="NZ_JAELXS010000006.1"/>
</dbReference>
<keyword evidence="3" id="KW-1185">Reference proteome</keyword>
<dbReference type="SUPFAM" id="SSF143120">
    <property type="entry name" value="YefM-like"/>
    <property type="match status" value="1"/>
</dbReference>
<comment type="similarity">
    <text evidence="1">Belongs to the phD/YefM antitoxin family.</text>
</comment>
<organism evidence="2 3">
    <name type="scientific">Sphingomonas mollis</name>
    <dbReference type="NCBI Taxonomy" id="2795726"/>
    <lineage>
        <taxon>Bacteria</taxon>
        <taxon>Pseudomonadati</taxon>
        <taxon>Pseudomonadota</taxon>
        <taxon>Alphaproteobacteria</taxon>
        <taxon>Sphingomonadales</taxon>
        <taxon>Sphingomonadaceae</taxon>
        <taxon>Sphingomonas</taxon>
    </lineage>
</organism>
<proteinExistence type="inferred from homology"/>
<gene>
    <name evidence="2" type="ORF">JAO74_11945</name>
</gene>
<dbReference type="EMBL" id="JAELXS010000006">
    <property type="protein sequence ID" value="MBJ6122502.1"/>
    <property type="molecule type" value="Genomic_DNA"/>
</dbReference>
<reference evidence="3" key="1">
    <citation type="submission" date="2020-12" db="EMBL/GenBank/DDBJ databases">
        <title>Hymenobacter sp.</title>
        <authorList>
            <person name="Kim M.K."/>
        </authorList>
    </citation>
    <scope>NUCLEOTIDE SEQUENCE [LARGE SCALE GENOMIC DNA]</scope>
    <source>
        <strain evidence="3">BT553</strain>
    </source>
</reference>
<dbReference type="Gene3D" id="3.40.1620.10">
    <property type="entry name" value="YefM-like domain"/>
    <property type="match status" value="1"/>
</dbReference>
<name>A0ABS0XR29_9SPHN</name>